<protein>
    <submittedName>
        <fullName evidence="1">GLPGLI family protein</fullName>
    </submittedName>
</protein>
<proteinExistence type="predicted"/>
<dbReference type="AlphaFoldDB" id="A0A411DQ92"/>
<dbReference type="InterPro" id="IPR005901">
    <property type="entry name" value="GLPGLI"/>
</dbReference>
<evidence type="ECO:0000313" key="1">
    <source>
        <dbReference type="EMBL" id="QBA22539.1"/>
    </source>
</evidence>
<dbReference type="EMBL" id="CP035532">
    <property type="protein sequence ID" value="QBA22539.1"/>
    <property type="molecule type" value="Genomic_DNA"/>
</dbReference>
<name>A0A411DQ92_CHRID</name>
<gene>
    <name evidence="1" type="ORF">EU348_15660</name>
</gene>
<accession>A0A411DQ92</accession>
<organism evidence="1">
    <name type="scientific">Chryseobacterium indologenes</name>
    <name type="common">Flavobacterium indologenes</name>
    <dbReference type="NCBI Taxonomy" id="253"/>
    <lineage>
        <taxon>Bacteria</taxon>
        <taxon>Pseudomonadati</taxon>
        <taxon>Bacteroidota</taxon>
        <taxon>Flavobacteriia</taxon>
        <taxon>Flavobacteriales</taxon>
        <taxon>Weeksellaceae</taxon>
        <taxon>Chryseobacterium group</taxon>
        <taxon>Chryseobacterium</taxon>
    </lineage>
</organism>
<reference evidence="1" key="1">
    <citation type="submission" date="2019-01" db="EMBL/GenBank/DDBJ databases">
        <title>Whole Genome Sequencing for Putative Detection of Antimicrobial Resistance and Potential Virulence Factors in Chryseobacterium indologenes isolated from Nile Tilapia in Tanzania.</title>
        <authorList>
            <person name="Mwega E."/>
            <person name="Mutoloki S."/>
            <person name="Mugimba K."/>
            <person name="Colquhoun D."/>
            <person name="Mdegela R."/>
            <person name="Evensen O."/>
            <person name="Wasteson Y."/>
        </authorList>
    </citation>
    <scope>NUCLEOTIDE SEQUENCE [LARGE SCALE GENOMIC DNA]</scope>
    <source>
        <strain evidence="1">StR 01</strain>
    </source>
</reference>
<dbReference type="Pfam" id="PF09697">
    <property type="entry name" value="Porph_ging"/>
    <property type="match status" value="1"/>
</dbReference>
<dbReference type="NCBIfam" id="TIGR01200">
    <property type="entry name" value="GLPGLI"/>
    <property type="match status" value="1"/>
</dbReference>
<sequence length="283" mass="32795">MSNSKKISLFFSFFLFVLFYSQTERKEALVADFTYLLKGKINKSTPNYIHEEFFSLQVLNDRAFFISEKAVKFDSVFQSEFKKATVNGYSNIDFRGKSFPKTKFPYTIIQSNQNIQYFENIGMTLLSYKEPIINNWKLINESKVIKSFNCKKAELNYKGRNWIAWYSTDIPLSYGPYKFTGLPGLIIKISDQNGDYDYELVKSVSSEKLKGMELTVRKKRYENSTETSIAGLQEAKKNFINNMIGSLSNSETTITSESMETVRNIQKQKLQNLTDENSIELIQ</sequence>